<dbReference type="SUPFAM" id="SSF159894">
    <property type="entry name" value="YgaC/TfoX-N like"/>
    <property type="match status" value="1"/>
</dbReference>
<reference evidence="1 2" key="1">
    <citation type="submission" date="2024-07" db="EMBL/GenBank/DDBJ databases">
        <authorList>
            <person name="Lee S."/>
            <person name="Kang M."/>
        </authorList>
    </citation>
    <scope>NUCLEOTIDE SEQUENCE [LARGE SCALE GENOMIC DNA]</scope>
    <source>
        <strain evidence="1 2">DS6</strain>
    </source>
</reference>
<dbReference type="Proteomes" id="UP001556631">
    <property type="component" value="Unassembled WGS sequence"/>
</dbReference>
<keyword evidence="2" id="KW-1185">Reference proteome</keyword>
<evidence type="ECO:0000313" key="1">
    <source>
        <dbReference type="EMBL" id="MEX0426602.1"/>
    </source>
</evidence>
<dbReference type="EMBL" id="JBFPJR010000004">
    <property type="protein sequence ID" value="MEX0426602.1"/>
    <property type="molecule type" value="Genomic_DNA"/>
</dbReference>
<sequence>MAYDGILATRIRDAVGRAAVEAGHEPREIAMFGGLCWTVNTHMAVGIIRDELMVSVGQDGVDAALVRGALRGMMGERPMAGTVLVDAADVPDEAHLAAWVGPAVARAVSKPPKPSTRR</sequence>
<name>A0ABV3SW44_9ACTN</name>
<proteinExistence type="predicted"/>
<protein>
    <recommendedName>
        <fullName evidence="3">TfoX N-terminal domain-containing protein</fullName>
    </recommendedName>
</protein>
<organism evidence="1 2">
    <name type="scientific">Nocardioides eburneus</name>
    <dbReference type="NCBI Taxonomy" id="3231482"/>
    <lineage>
        <taxon>Bacteria</taxon>
        <taxon>Bacillati</taxon>
        <taxon>Actinomycetota</taxon>
        <taxon>Actinomycetes</taxon>
        <taxon>Propionibacteriales</taxon>
        <taxon>Nocardioidaceae</taxon>
        <taxon>Nocardioides</taxon>
    </lineage>
</organism>
<dbReference type="RefSeq" id="WP_367991326.1">
    <property type="nucleotide sequence ID" value="NZ_JBFPJR010000004.1"/>
</dbReference>
<evidence type="ECO:0008006" key="3">
    <source>
        <dbReference type="Google" id="ProtNLM"/>
    </source>
</evidence>
<comment type="caution">
    <text evidence="1">The sequence shown here is derived from an EMBL/GenBank/DDBJ whole genome shotgun (WGS) entry which is preliminary data.</text>
</comment>
<accession>A0ABV3SW44</accession>
<evidence type="ECO:0000313" key="2">
    <source>
        <dbReference type="Proteomes" id="UP001556631"/>
    </source>
</evidence>
<gene>
    <name evidence="1" type="ORF">AB3X52_03145</name>
</gene>